<sequence length="372" mass="41639">MDLFNKIRGEFIDIIEWTDDSRDTMVYRFERYNNEIKMGARLVVRESQVAVFINKGKIADLFEPGDYTLETDNLPILSTLQGWKHGFHSPFKAEVYFINTRRFTDLKWGTKNPITLRDPEFGPMRIRAFGTYAIRITNAVDFIKEIVGTDGHFTTDEITSQLRNLIVSRFADILGETKIPILDMAANYDELGEFITKKIHGDFLAYGIDITKMLVENISLPTAVEEILDKRTSMGILGNLQQYTQFQTATAIEKAAENEGGMAGGGMGMGMGFVMANQMGQSMQHNQESQTPNQPSTPVPPPLPQEKPFYVAINGQQQGPMPISQLQALVNNGMVTRESLVWCEGMSNWEKAAEVDALNGLFAATPPPLPPQ</sequence>
<dbReference type="Pfam" id="PF14237">
    <property type="entry name" value="GYF_2"/>
    <property type="match status" value="1"/>
</dbReference>
<name>A0A4P9VLR1_9GAMM</name>
<feature type="domain" description="SPFH" evidence="2">
    <location>
        <begin position="26"/>
        <end position="236"/>
    </location>
</feature>
<dbReference type="CDD" id="cd03408">
    <property type="entry name" value="SPFH_like_u1"/>
    <property type="match status" value="1"/>
</dbReference>
<protein>
    <submittedName>
        <fullName evidence="4">SPFH domain-containing protein</fullName>
    </submittedName>
</protein>
<evidence type="ECO:0000313" key="4">
    <source>
        <dbReference type="EMBL" id="RDH44305.1"/>
    </source>
</evidence>
<dbReference type="EMBL" id="NDXW01000001">
    <property type="protein sequence ID" value="RDH44305.1"/>
    <property type="molecule type" value="Genomic_DNA"/>
</dbReference>
<dbReference type="Pfam" id="PF13421">
    <property type="entry name" value="Band_7_1"/>
    <property type="match status" value="1"/>
</dbReference>
<dbReference type="SUPFAM" id="SSF117892">
    <property type="entry name" value="Band 7/SPFH domain"/>
    <property type="match status" value="1"/>
</dbReference>
<feature type="compositionally biased region" description="Pro residues" evidence="1">
    <location>
        <begin position="295"/>
        <end position="305"/>
    </location>
</feature>
<evidence type="ECO:0000256" key="1">
    <source>
        <dbReference type="SAM" id="MobiDB-lite"/>
    </source>
</evidence>
<dbReference type="PANTHER" id="PTHR37826:SF2">
    <property type="entry name" value="ZINC-RIBBON DOMAIN-CONTAINING PROTEIN"/>
    <property type="match status" value="1"/>
</dbReference>
<reference evidence="4 5" key="1">
    <citation type="submission" date="2017-04" db="EMBL/GenBank/DDBJ databases">
        <title>Draft genome sequence of Zooshikella ganghwensis VG4 isolated from Red Sea sediments.</title>
        <authorList>
            <person name="Rehman Z."/>
            <person name="Alam I."/>
            <person name="Kamau A."/>
            <person name="Bajic V."/>
            <person name="Leiknes T."/>
        </authorList>
    </citation>
    <scope>NUCLEOTIDE SEQUENCE [LARGE SCALE GENOMIC DNA]</scope>
    <source>
        <strain evidence="4 5">VG4</strain>
    </source>
</reference>
<dbReference type="InterPro" id="IPR025640">
    <property type="entry name" value="GYF_2"/>
</dbReference>
<dbReference type="InterPro" id="IPR036013">
    <property type="entry name" value="Band_7/SPFH_dom_sf"/>
</dbReference>
<evidence type="ECO:0000259" key="2">
    <source>
        <dbReference type="Pfam" id="PF13421"/>
    </source>
</evidence>
<keyword evidence="5" id="KW-1185">Reference proteome</keyword>
<gene>
    <name evidence="4" type="ORF">B9G39_13090</name>
</gene>
<dbReference type="InterPro" id="IPR033880">
    <property type="entry name" value="SPFH_YdjI"/>
</dbReference>
<evidence type="ECO:0000259" key="3">
    <source>
        <dbReference type="Pfam" id="PF14237"/>
    </source>
</evidence>
<accession>A0A4P9VLR1</accession>
<organism evidence="4 5">
    <name type="scientific">Zooshikella ganghwensis</name>
    <dbReference type="NCBI Taxonomy" id="202772"/>
    <lineage>
        <taxon>Bacteria</taxon>
        <taxon>Pseudomonadati</taxon>
        <taxon>Pseudomonadota</taxon>
        <taxon>Gammaproteobacteria</taxon>
        <taxon>Oceanospirillales</taxon>
        <taxon>Zooshikellaceae</taxon>
        <taxon>Zooshikella</taxon>
    </lineage>
</organism>
<evidence type="ECO:0000313" key="5">
    <source>
        <dbReference type="Proteomes" id="UP000257039"/>
    </source>
</evidence>
<dbReference type="AlphaFoldDB" id="A0A4P9VLR1"/>
<dbReference type="RefSeq" id="WP_094787489.1">
    <property type="nucleotide sequence ID" value="NZ_NDXW01000001.1"/>
</dbReference>
<feature type="domain" description="GYF" evidence="3">
    <location>
        <begin position="310"/>
        <end position="358"/>
    </location>
</feature>
<feature type="region of interest" description="Disordered" evidence="1">
    <location>
        <begin position="281"/>
        <end position="307"/>
    </location>
</feature>
<dbReference type="Proteomes" id="UP000257039">
    <property type="component" value="Unassembled WGS sequence"/>
</dbReference>
<dbReference type="Gene3D" id="3.30.479.30">
    <property type="entry name" value="Band 7 domain"/>
    <property type="match status" value="1"/>
</dbReference>
<proteinExistence type="predicted"/>
<dbReference type="PANTHER" id="PTHR37826">
    <property type="entry name" value="FLOTILLIN BAND_7_5 DOMAIN PROTEIN"/>
    <property type="match status" value="1"/>
</dbReference>
<comment type="caution">
    <text evidence="4">The sequence shown here is derived from an EMBL/GenBank/DDBJ whole genome shotgun (WGS) entry which is preliminary data.</text>
</comment>